<dbReference type="PANTHER" id="PTHR11274">
    <property type="entry name" value="RAD25/XP-B DNA REPAIR HELICASE"/>
    <property type="match status" value="1"/>
</dbReference>
<dbReference type="AlphaFoldDB" id="A0A2M9CM82"/>
<dbReference type="InterPro" id="IPR006935">
    <property type="entry name" value="Helicase/UvrB_N"/>
</dbReference>
<keyword evidence="13" id="KW-1185">Reference proteome</keyword>
<dbReference type="Pfam" id="PF16203">
    <property type="entry name" value="ERCC3_RAD25_C"/>
    <property type="match status" value="1"/>
</dbReference>
<evidence type="ECO:0000259" key="10">
    <source>
        <dbReference type="PROSITE" id="PS51192"/>
    </source>
</evidence>
<keyword evidence="4" id="KW-0347">Helicase</keyword>
<name>A0A2M9CM82_9MICO</name>
<dbReference type="EC" id="5.6.2.4" evidence="8"/>
<comment type="catalytic activity">
    <reaction evidence="7">
        <text>Couples ATP hydrolysis with the unwinding of duplex DNA by translocating in the 3'-5' direction.</text>
        <dbReference type="EC" id="5.6.2.4"/>
    </reaction>
</comment>
<feature type="domain" description="Helicase C-terminal" evidence="11">
    <location>
        <begin position="399"/>
        <end position="546"/>
    </location>
</feature>
<dbReference type="SMART" id="SM00487">
    <property type="entry name" value="DEXDc"/>
    <property type="match status" value="1"/>
</dbReference>
<gene>
    <name evidence="12" type="ORF">CLV46_2590</name>
</gene>
<dbReference type="GO" id="GO:0005524">
    <property type="term" value="F:ATP binding"/>
    <property type="evidence" value="ECO:0007669"/>
    <property type="project" value="UniProtKB-KW"/>
</dbReference>
<protein>
    <recommendedName>
        <fullName evidence="8">DNA 3'-5' helicase</fullName>
        <ecNumber evidence="8">5.6.2.4</ecNumber>
    </recommendedName>
</protein>
<evidence type="ECO:0000313" key="13">
    <source>
        <dbReference type="Proteomes" id="UP000228758"/>
    </source>
</evidence>
<dbReference type="Proteomes" id="UP000228758">
    <property type="component" value="Unassembled WGS sequence"/>
</dbReference>
<dbReference type="GO" id="GO:0016787">
    <property type="term" value="F:hydrolase activity"/>
    <property type="evidence" value="ECO:0007669"/>
    <property type="project" value="UniProtKB-KW"/>
</dbReference>
<dbReference type="PROSITE" id="PS51192">
    <property type="entry name" value="HELICASE_ATP_BIND_1"/>
    <property type="match status" value="1"/>
</dbReference>
<dbReference type="Gene3D" id="3.40.50.300">
    <property type="entry name" value="P-loop containing nucleotide triphosphate hydrolases"/>
    <property type="match status" value="2"/>
</dbReference>
<keyword evidence="3" id="KW-0378">Hydrolase</keyword>
<evidence type="ECO:0000256" key="2">
    <source>
        <dbReference type="ARBA" id="ARBA00022741"/>
    </source>
</evidence>
<evidence type="ECO:0000256" key="3">
    <source>
        <dbReference type="ARBA" id="ARBA00022801"/>
    </source>
</evidence>
<keyword evidence="5" id="KW-0067">ATP-binding</keyword>
<dbReference type="PROSITE" id="PS51194">
    <property type="entry name" value="HELICASE_CTER"/>
    <property type="match status" value="1"/>
</dbReference>
<comment type="catalytic activity">
    <reaction evidence="9">
        <text>ATP + H2O = ADP + phosphate + H(+)</text>
        <dbReference type="Rhea" id="RHEA:13065"/>
        <dbReference type="ChEBI" id="CHEBI:15377"/>
        <dbReference type="ChEBI" id="CHEBI:15378"/>
        <dbReference type="ChEBI" id="CHEBI:30616"/>
        <dbReference type="ChEBI" id="CHEBI:43474"/>
        <dbReference type="ChEBI" id="CHEBI:456216"/>
        <dbReference type="EC" id="5.6.2.4"/>
    </reaction>
</comment>
<comment type="caution">
    <text evidence="12">The sequence shown here is derived from an EMBL/GenBank/DDBJ whole genome shotgun (WGS) entry which is preliminary data.</text>
</comment>
<sequence>MTGGPLIVQSDRTVLLEVAHPDAEDARHELAVFAELERAPEHMHTYRITRLGLWNARAAGHEAADMIGTLERWSKFPIPQSVAVDIDETVGRYGRLVIERDDEGELVLRSTDPAVLSEVTRNKRIGPLLGVRRTSQVWTLMPWARGQVKQELVKIGWPADDLAGYTPGTPHPIDLKEDGWHLRDYQLKAVDNFFEGGSGVVVLPCGAGKTLVGAGAMAKADTTTLILVTNTVSARQWRSELLKRTSLTEDEIGEYSGQLKEIKPVTIATYQILTAKRKGEFAHLALLDALDWGLVVYDEVHLLPAPVFKLTAELQARRRLGLTATLVREDGRESDVFSLIGPKRFDAPWKEIEAQGYISPASCYEVRVDLPQQERLEYAASADDERYRLAATAPAKMQVVRDLVEKHQGERILVIGQYLDQIEQLAETLDAPQLTGATPVPERERLFQEFRDGVTKVLVVSKVANFSVDLPEATVAIQVSGSFGSRQEEAQRLGRLLRPKESGLPANFYTLVARDTVDQDFAQNRQRFLAEQGYSYTILDSDTIAA</sequence>
<proteinExistence type="inferred from homology"/>
<keyword evidence="6" id="KW-0413">Isomerase</keyword>
<accession>A0A2M9CM82</accession>
<dbReference type="Pfam" id="PF13625">
    <property type="entry name" value="Helicase_C_3"/>
    <property type="match status" value="1"/>
</dbReference>
<dbReference type="InterPro" id="IPR014001">
    <property type="entry name" value="Helicase_ATP-bd"/>
</dbReference>
<dbReference type="InterPro" id="IPR032830">
    <property type="entry name" value="XPB/Ssl2_N"/>
</dbReference>
<evidence type="ECO:0000256" key="4">
    <source>
        <dbReference type="ARBA" id="ARBA00022806"/>
    </source>
</evidence>
<dbReference type="EMBL" id="PGFF01000001">
    <property type="protein sequence ID" value="PJJ73010.1"/>
    <property type="molecule type" value="Genomic_DNA"/>
</dbReference>
<dbReference type="GO" id="GO:0043138">
    <property type="term" value="F:3'-5' DNA helicase activity"/>
    <property type="evidence" value="ECO:0007669"/>
    <property type="project" value="UniProtKB-EC"/>
</dbReference>
<evidence type="ECO:0000256" key="7">
    <source>
        <dbReference type="ARBA" id="ARBA00034617"/>
    </source>
</evidence>
<keyword evidence="2" id="KW-0547">Nucleotide-binding</keyword>
<dbReference type="InterPro" id="IPR001650">
    <property type="entry name" value="Helicase_C-like"/>
</dbReference>
<dbReference type="NCBIfam" id="NF045503">
    <property type="entry name" value="repair_heli_XPB"/>
    <property type="match status" value="1"/>
</dbReference>
<dbReference type="GO" id="GO:0003677">
    <property type="term" value="F:DNA binding"/>
    <property type="evidence" value="ECO:0007669"/>
    <property type="project" value="InterPro"/>
</dbReference>
<evidence type="ECO:0000256" key="9">
    <source>
        <dbReference type="ARBA" id="ARBA00048988"/>
    </source>
</evidence>
<reference evidence="12 13" key="1">
    <citation type="submission" date="2017-11" db="EMBL/GenBank/DDBJ databases">
        <title>Genomic Encyclopedia of Archaeal and Bacterial Type Strains, Phase II (KMG-II): From Individual Species to Whole Genera.</title>
        <authorList>
            <person name="Goeker M."/>
        </authorList>
    </citation>
    <scope>NUCLEOTIDE SEQUENCE [LARGE SCALE GENOMIC DNA]</scope>
    <source>
        <strain evidence="12 13">DSM 27393</strain>
    </source>
</reference>
<dbReference type="InterPro" id="IPR027417">
    <property type="entry name" value="P-loop_NTPase"/>
</dbReference>
<feature type="domain" description="Helicase ATP-binding" evidence="10">
    <location>
        <begin position="190"/>
        <end position="344"/>
    </location>
</feature>
<evidence type="ECO:0000259" key="11">
    <source>
        <dbReference type="PROSITE" id="PS51194"/>
    </source>
</evidence>
<evidence type="ECO:0000256" key="5">
    <source>
        <dbReference type="ARBA" id="ARBA00022840"/>
    </source>
</evidence>
<organism evidence="12 13">
    <name type="scientific">Diaminobutyricimonas aerilata</name>
    <dbReference type="NCBI Taxonomy" id="1162967"/>
    <lineage>
        <taxon>Bacteria</taxon>
        <taxon>Bacillati</taxon>
        <taxon>Actinomycetota</taxon>
        <taxon>Actinomycetes</taxon>
        <taxon>Micrococcales</taxon>
        <taxon>Microbacteriaceae</taxon>
        <taxon>Diaminobutyricimonas</taxon>
    </lineage>
</organism>
<evidence type="ECO:0000256" key="1">
    <source>
        <dbReference type="ARBA" id="ARBA00006637"/>
    </source>
</evidence>
<dbReference type="InterPro" id="IPR050615">
    <property type="entry name" value="ATP-dep_DNA_Helicase"/>
</dbReference>
<dbReference type="PANTHER" id="PTHR11274:SF0">
    <property type="entry name" value="GENERAL TRANSCRIPTION AND DNA REPAIR FACTOR IIH HELICASE SUBUNIT XPB"/>
    <property type="match status" value="1"/>
</dbReference>
<evidence type="ECO:0000256" key="8">
    <source>
        <dbReference type="ARBA" id="ARBA00034808"/>
    </source>
</evidence>
<dbReference type="SMART" id="SM00490">
    <property type="entry name" value="HELICc"/>
    <property type="match status" value="1"/>
</dbReference>
<dbReference type="InterPro" id="IPR032438">
    <property type="entry name" value="ERCC3_RAD25_C"/>
</dbReference>
<comment type="similarity">
    <text evidence="1">Belongs to the helicase family. RAD25/XPB subfamily.</text>
</comment>
<dbReference type="OrthoDB" id="3713880at2"/>
<dbReference type="RefSeq" id="WP_100365144.1">
    <property type="nucleotide sequence ID" value="NZ_PGFF01000001.1"/>
</dbReference>
<evidence type="ECO:0000313" key="12">
    <source>
        <dbReference type="EMBL" id="PJJ73010.1"/>
    </source>
</evidence>
<dbReference type="Pfam" id="PF04851">
    <property type="entry name" value="ResIII"/>
    <property type="match status" value="1"/>
</dbReference>
<dbReference type="SUPFAM" id="SSF52540">
    <property type="entry name" value="P-loop containing nucleoside triphosphate hydrolases"/>
    <property type="match status" value="2"/>
</dbReference>
<dbReference type="CDD" id="cd18789">
    <property type="entry name" value="SF2_C_XPB"/>
    <property type="match status" value="1"/>
</dbReference>
<evidence type="ECO:0000256" key="6">
    <source>
        <dbReference type="ARBA" id="ARBA00023235"/>
    </source>
</evidence>